<dbReference type="GO" id="GO:0030313">
    <property type="term" value="C:cell envelope"/>
    <property type="evidence" value="ECO:0007669"/>
    <property type="project" value="UniProtKB-SubCell"/>
</dbReference>
<dbReference type="Gene3D" id="3.40.30.10">
    <property type="entry name" value="Glutaredoxin"/>
    <property type="match status" value="1"/>
</dbReference>
<dbReference type="InterPro" id="IPR017937">
    <property type="entry name" value="Thioredoxin_CS"/>
</dbReference>
<keyword evidence="8" id="KW-1185">Reference proteome</keyword>
<dbReference type="PANTHER" id="PTHR42852">
    <property type="entry name" value="THIOL:DISULFIDE INTERCHANGE PROTEIN DSBE"/>
    <property type="match status" value="1"/>
</dbReference>
<feature type="signal peptide" evidence="5">
    <location>
        <begin position="1"/>
        <end position="22"/>
    </location>
</feature>
<organism evidence="7 8">
    <name type="scientific">Belliella pelovolcani</name>
    <dbReference type="NCBI Taxonomy" id="529505"/>
    <lineage>
        <taxon>Bacteria</taxon>
        <taxon>Pseudomonadati</taxon>
        <taxon>Bacteroidota</taxon>
        <taxon>Cytophagia</taxon>
        <taxon>Cytophagales</taxon>
        <taxon>Cyclobacteriaceae</taxon>
        <taxon>Belliella</taxon>
    </lineage>
</organism>
<evidence type="ECO:0000256" key="2">
    <source>
        <dbReference type="ARBA" id="ARBA00022748"/>
    </source>
</evidence>
<dbReference type="Proteomes" id="UP000186026">
    <property type="component" value="Unassembled WGS sequence"/>
</dbReference>
<feature type="chain" id="PRO_5009943673" evidence="5">
    <location>
        <begin position="23"/>
        <end position="541"/>
    </location>
</feature>
<dbReference type="STRING" id="529505.SAMN05421761_1111"/>
<evidence type="ECO:0000313" key="8">
    <source>
        <dbReference type="Proteomes" id="UP000186026"/>
    </source>
</evidence>
<dbReference type="EMBL" id="FTOP01000011">
    <property type="protein sequence ID" value="SIS99840.1"/>
    <property type="molecule type" value="Genomic_DNA"/>
</dbReference>
<keyword evidence="2" id="KW-0201">Cytochrome c-type biogenesis</keyword>
<dbReference type="PROSITE" id="PS00194">
    <property type="entry name" value="THIOREDOXIN_1"/>
    <property type="match status" value="1"/>
</dbReference>
<dbReference type="SUPFAM" id="SSF52833">
    <property type="entry name" value="Thioredoxin-like"/>
    <property type="match status" value="1"/>
</dbReference>
<dbReference type="RefSeq" id="WP_076501920.1">
    <property type="nucleotide sequence ID" value="NZ_FTOP01000011.1"/>
</dbReference>
<evidence type="ECO:0000256" key="4">
    <source>
        <dbReference type="ARBA" id="ARBA00023284"/>
    </source>
</evidence>
<dbReference type="InterPro" id="IPR050553">
    <property type="entry name" value="Thioredoxin_ResA/DsbE_sf"/>
</dbReference>
<keyword evidence="3" id="KW-1015">Disulfide bond</keyword>
<dbReference type="GO" id="GO:0016853">
    <property type="term" value="F:isomerase activity"/>
    <property type="evidence" value="ECO:0007669"/>
    <property type="project" value="UniProtKB-KW"/>
</dbReference>
<dbReference type="InterPro" id="IPR013766">
    <property type="entry name" value="Thioredoxin_domain"/>
</dbReference>
<dbReference type="Pfam" id="PF00578">
    <property type="entry name" value="AhpC-TSA"/>
    <property type="match status" value="1"/>
</dbReference>
<evidence type="ECO:0000256" key="5">
    <source>
        <dbReference type="SAM" id="SignalP"/>
    </source>
</evidence>
<accession>A0A1N7NNJ3</accession>
<dbReference type="AlphaFoldDB" id="A0A1N7NNJ3"/>
<keyword evidence="5" id="KW-0732">Signal</keyword>
<comment type="subcellular location">
    <subcellularLocation>
        <location evidence="1">Cell envelope</location>
    </subcellularLocation>
</comment>
<reference evidence="8" key="1">
    <citation type="submission" date="2017-01" db="EMBL/GenBank/DDBJ databases">
        <authorList>
            <person name="Varghese N."/>
            <person name="Submissions S."/>
        </authorList>
    </citation>
    <scope>NUCLEOTIDE SEQUENCE [LARGE SCALE GENOMIC DNA]</scope>
    <source>
        <strain evidence="8">DSM 46698</strain>
    </source>
</reference>
<dbReference type="InterPro" id="IPR000866">
    <property type="entry name" value="AhpC/TSA"/>
</dbReference>
<dbReference type="GO" id="GO:0016491">
    <property type="term" value="F:oxidoreductase activity"/>
    <property type="evidence" value="ECO:0007669"/>
    <property type="project" value="InterPro"/>
</dbReference>
<dbReference type="PROSITE" id="PS51352">
    <property type="entry name" value="THIOREDOXIN_2"/>
    <property type="match status" value="1"/>
</dbReference>
<evidence type="ECO:0000256" key="3">
    <source>
        <dbReference type="ARBA" id="ARBA00023157"/>
    </source>
</evidence>
<dbReference type="InterPro" id="IPR036249">
    <property type="entry name" value="Thioredoxin-like_sf"/>
</dbReference>
<sequence length="541" mass="62019">MKTKHFYAFLLFVGLSYQQVIAQESTPDTIEIKLEKQQGVGPFNAGMTMAGSRSDESHPYFKAQPEPIELPEDMANYKQYYIIPNFIQFVYQSANEGLIEESYWKGLETRYDGEEIISQLSKSPIRTFIRLASASDADGNINIWVDMNANDQVDPGEIHHYSTSLKGSPSLYSGENSFEVTYEKFVNGEIVEARIQLNLNPFAYQDNILYNFSEYKKGEIKTDTGSFDIYLSNGGTSDYFVKEQINVFFHDDPRAFQDIPYEEKEYLQYQEVIFINGIKYKIGKTSVDGSTLTLIKYPEDQEWIGTQIGAKAVPINSLTLDSIPYNLYNGKITMLDFWGSWCGPCVAEIPFLKDAAGFFEGDQFELVGIIFDTRKTVEAFIEKNNVFWKQVMHQYDKSDSVDISKAYGISGYPTTYLIDQNNQVVIKNKGLRSYQLYKTLSKYLNRDEGDFLKYITQGDFIISIDHSDKKISSPYATIGESTDKYYAYPIDGHYQRGFNFGDNQEEIDLVLNYSDENRQLIKKEIKIKKTDLVAGKFTVKL</sequence>
<keyword evidence="4" id="KW-0676">Redox-active center</keyword>
<dbReference type="GO" id="GO:0017004">
    <property type="term" value="P:cytochrome complex assembly"/>
    <property type="evidence" value="ECO:0007669"/>
    <property type="project" value="UniProtKB-KW"/>
</dbReference>
<gene>
    <name evidence="7" type="ORF">SAMN05421761_1111</name>
</gene>
<proteinExistence type="predicted"/>
<evidence type="ECO:0000259" key="6">
    <source>
        <dbReference type="PROSITE" id="PS51352"/>
    </source>
</evidence>
<dbReference type="CDD" id="cd02966">
    <property type="entry name" value="TlpA_like_family"/>
    <property type="match status" value="1"/>
</dbReference>
<dbReference type="PANTHER" id="PTHR42852:SF6">
    <property type="entry name" value="THIOL:DISULFIDE INTERCHANGE PROTEIN DSBE"/>
    <property type="match status" value="1"/>
</dbReference>
<evidence type="ECO:0000256" key="1">
    <source>
        <dbReference type="ARBA" id="ARBA00004196"/>
    </source>
</evidence>
<dbReference type="GO" id="GO:0016209">
    <property type="term" value="F:antioxidant activity"/>
    <property type="evidence" value="ECO:0007669"/>
    <property type="project" value="InterPro"/>
</dbReference>
<feature type="domain" description="Thioredoxin" evidence="6">
    <location>
        <begin position="306"/>
        <end position="449"/>
    </location>
</feature>
<keyword evidence="7" id="KW-0413">Isomerase</keyword>
<protein>
    <submittedName>
        <fullName evidence="7">Thiol-disulfide isomerase or thioredoxin</fullName>
    </submittedName>
</protein>
<evidence type="ECO:0000313" key="7">
    <source>
        <dbReference type="EMBL" id="SIS99840.1"/>
    </source>
</evidence>
<name>A0A1N7NNJ3_9BACT</name>
<dbReference type="OrthoDB" id="6399635at2"/>